<dbReference type="RefSeq" id="WP_378567549.1">
    <property type="nucleotide sequence ID" value="NZ_JBHSDL010000030.1"/>
</dbReference>
<evidence type="ECO:0000313" key="1">
    <source>
        <dbReference type="EMBL" id="MFC4377229.1"/>
    </source>
</evidence>
<sequence>MATVALVGAVAACSGASESSDAVAVGSCVEVTDNSADAMQAAVGDCSSAQAGYRIAQVGTAPLECEPANAAFAGTVDGTETGLCLVPNFAEGNCYADAGTRPAEAVDCGATEATFKVVKRIDGETDELLCDADASTFRTVPDPKTTFCLAKP</sequence>
<evidence type="ECO:0000313" key="2">
    <source>
        <dbReference type="Proteomes" id="UP001595844"/>
    </source>
</evidence>
<protein>
    <recommendedName>
        <fullName evidence="3">Pyridine nucleotide-disulfide oxidoreductase</fullName>
    </recommendedName>
</protein>
<reference evidence="2" key="1">
    <citation type="journal article" date="2019" name="Int. J. Syst. Evol. Microbiol.">
        <title>The Global Catalogue of Microorganisms (GCM) 10K type strain sequencing project: providing services to taxonomists for standard genome sequencing and annotation.</title>
        <authorList>
            <consortium name="The Broad Institute Genomics Platform"/>
            <consortium name="The Broad Institute Genome Sequencing Center for Infectious Disease"/>
            <person name="Wu L."/>
            <person name="Ma J."/>
        </authorList>
    </citation>
    <scope>NUCLEOTIDE SEQUENCE [LARGE SCALE GENOMIC DNA]</scope>
    <source>
        <strain evidence="2">IBRC-M 10490</strain>
    </source>
</reference>
<dbReference type="Proteomes" id="UP001595844">
    <property type="component" value="Unassembled WGS sequence"/>
</dbReference>
<name>A0ABV8VMC5_9NOCA</name>
<comment type="caution">
    <text evidence="1">The sequence shown here is derived from an EMBL/GenBank/DDBJ whole genome shotgun (WGS) entry which is preliminary data.</text>
</comment>
<dbReference type="EMBL" id="JBHSDL010000030">
    <property type="protein sequence ID" value="MFC4377229.1"/>
    <property type="molecule type" value="Genomic_DNA"/>
</dbReference>
<organism evidence="1 2">
    <name type="scientific">Nocardia halotolerans</name>
    <dbReference type="NCBI Taxonomy" id="1755878"/>
    <lineage>
        <taxon>Bacteria</taxon>
        <taxon>Bacillati</taxon>
        <taxon>Actinomycetota</taxon>
        <taxon>Actinomycetes</taxon>
        <taxon>Mycobacteriales</taxon>
        <taxon>Nocardiaceae</taxon>
        <taxon>Nocardia</taxon>
    </lineage>
</organism>
<gene>
    <name evidence="1" type="ORF">ACFO5K_24415</name>
</gene>
<evidence type="ECO:0008006" key="3">
    <source>
        <dbReference type="Google" id="ProtNLM"/>
    </source>
</evidence>
<proteinExistence type="predicted"/>
<keyword evidence="2" id="KW-1185">Reference proteome</keyword>
<accession>A0ABV8VMC5</accession>